<proteinExistence type="predicted"/>
<name>A0A6S6TRX3_9BACT</name>
<reference evidence="1" key="1">
    <citation type="submission" date="2020-01" db="EMBL/GenBank/DDBJ databases">
        <authorList>
            <person name="Meier V. D."/>
            <person name="Meier V D."/>
        </authorList>
    </citation>
    <scope>NUCLEOTIDE SEQUENCE</scope>
    <source>
        <strain evidence="1">HLG_WM_MAG_02</strain>
    </source>
</reference>
<feature type="non-terminal residue" evidence="1">
    <location>
        <position position="1"/>
    </location>
</feature>
<accession>A0A6S6TRX3</accession>
<gene>
    <name evidence="1" type="ORF">HELGO_WM22117</name>
</gene>
<protein>
    <submittedName>
        <fullName evidence="1">Uncharacterized protein</fullName>
    </submittedName>
</protein>
<dbReference type="EMBL" id="CACVAZ010000165">
    <property type="protein sequence ID" value="CAA6823572.1"/>
    <property type="molecule type" value="Genomic_DNA"/>
</dbReference>
<dbReference type="AlphaFoldDB" id="A0A6S6TRX3"/>
<sequence>EAIFYNGESKEEYTAILEQSIKSS</sequence>
<organism evidence="1">
    <name type="scientific">uncultured Sulfurovum sp</name>
    <dbReference type="NCBI Taxonomy" id="269237"/>
    <lineage>
        <taxon>Bacteria</taxon>
        <taxon>Pseudomonadati</taxon>
        <taxon>Campylobacterota</taxon>
        <taxon>Epsilonproteobacteria</taxon>
        <taxon>Campylobacterales</taxon>
        <taxon>Sulfurovaceae</taxon>
        <taxon>Sulfurovum</taxon>
        <taxon>environmental samples</taxon>
    </lineage>
</organism>
<evidence type="ECO:0000313" key="1">
    <source>
        <dbReference type="EMBL" id="CAA6823572.1"/>
    </source>
</evidence>